<dbReference type="InterPro" id="IPR000719">
    <property type="entry name" value="Prot_kinase_dom"/>
</dbReference>
<evidence type="ECO:0000256" key="5">
    <source>
        <dbReference type="ARBA" id="ARBA00022777"/>
    </source>
</evidence>
<dbReference type="AlphaFoldDB" id="A0A8J4EA62"/>
<evidence type="ECO:0000313" key="9">
    <source>
        <dbReference type="EMBL" id="GIJ67406.1"/>
    </source>
</evidence>
<dbReference type="Proteomes" id="UP000635606">
    <property type="component" value="Unassembled WGS sequence"/>
</dbReference>
<dbReference type="InterPro" id="IPR011009">
    <property type="entry name" value="Kinase-like_dom_sf"/>
</dbReference>
<evidence type="ECO:0000256" key="4">
    <source>
        <dbReference type="ARBA" id="ARBA00022741"/>
    </source>
</evidence>
<evidence type="ECO:0000256" key="3">
    <source>
        <dbReference type="ARBA" id="ARBA00022679"/>
    </source>
</evidence>
<keyword evidence="4" id="KW-0547">Nucleotide-binding</keyword>
<sequence length="304" mass="32457">MSTRLGTIHERTIHERRWTAGAEVLLGEYAFLLRQQVEERTATDRSWVWREADATPIATTVAAGVRVRLRQVVLRRLSRHGAQLRDGLGAQADLLSTMDGAYGLPHLVGRHDDGGRTTLVTTLATAPAWRDGYGPGRRPLDRLTAAAALAAATALCGALGDLHRLGYAHRALSPDTVLLLDRYRIGTPRDLGLAGFRAAPGEGPDGYRAPEQVEPADPRMGVTGRRPGPATDIYQVAALIYHTLTGRRAGPAPNPPIRAAVSGFPSAVDAVITSALSMDPRRRPSSIGALAEALTLARTTLVAA</sequence>
<dbReference type="EMBL" id="BOPH01000025">
    <property type="protein sequence ID" value="GIJ67406.1"/>
    <property type="molecule type" value="Genomic_DNA"/>
</dbReference>
<feature type="region of interest" description="Disordered" evidence="7">
    <location>
        <begin position="202"/>
        <end position="227"/>
    </location>
</feature>
<dbReference type="EC" id="2.7.11.1" evidence="1"/>
<dbReference type="Gene3D" id="1.10.510.10">
    <property type="entry name" value="Transferase(Phosphotransferase) domain 1"/>
    <property type="match status" value="1"/>
</dbReference>
<evidence type="ECO:0000256" key="7">
    <source>
        <dbReference type="SAM" id="MobiDB-lite"/>
    </source>
</evidence>
<reference evidence="9" key="1">
    <citation type="submission" date="2021-01" db="EMBL/GenBank/DDBJ databases">
        <title>Whole genome shotgun sequence of Virgisporangium ochraceum NBRC 16418.</title>
        <authorList>
            <person name="Komaki H."/>
            <person name="Tamura T."/>
        </authorList>
    </citation>
    <scope>NUCLEOTIDE SEQUENCE</scope>
    <source>
        <strain evidence="9">NBRC 16418</strain>
    </source>
</reference>
<name>A0A8J4EA62_9ACTN</name>
<keyword evidence="6" id="KW-0067">ATP-binding</keyword>
<dbReference type="PANTHER" id="PTHR43289:SF6">
    <property type="entry name" value="SERINE_THREONINE-PROTEIN KINASE NEKL-3"/>
    <property type="match status" value="1"/>
</dbReference>
<dbReference type="RefSeq" id="WP_203927366.1">
    <property type="nucleotide sequence ID" value="NZ_BOPH01000025.1"/>
</dbReference>
<dbReference type="SUPFAM" id="SSF56112">
    <property type="entry name" value="Protein kinase-like (PK-like)"/>
    <property type="match status" value="1"/>
</dbReference>
<evidence type="ECO:0000256" key="1">
    <source>
        <dbReference type="ARBA" id="ARBA00012513"/>
    </source>
</evidence>
<organism evidence="9 10">
    <name type="scientific">Virgisporangium ochraceum</name>
    <dbReference type="NCBI Taxonomy" id="65505"/>
    <lineage>
        <taxon>Bacteria</taxon>
        <taxon>Bacillati</taxon>
        <taxon>Actinomycetota</taxon>
        <taxon>Actinomycetes</taxon>
        <taxon>Micromonosporales</taxon>
        <taxon>Micromonosporaceae</taxon>
        <taxon>Virgisporangium</taxon>
    </lineage>
</organism>
<dbReference type="GO" id="GO:0004674">
    <property type="term" value="F:protein serine/threonine kinase activity"/>
    <property type="evidence" value="ECO:0007669"/>
    <property type="project" value="UniProtKB-KW"/>
</dbReference>
<gene>
    <name evidence="9" type="ORF">Voc01_023230</name>
</gene>
<evidence type="ECO:0000313" key="10">
    <source>
        <dbReference type="Proteomes" id="UP000635606"/>
    </source>
</evidence>
<evidence type="ECO:0000256" key="2">
    <source>
        <dbReference type="ARBA" id="ARBA00022527"/>
    </source>
</evidence>
<dbReference type="GO" id="GO:0005524">
    <property type="term" value="F:ATP binding"/>
    <property type="evidence" value="ECO:0007669"/>
    <property type="project" value="UniProtKB-KW"/>
</dbReference>
<keyword evidence="2" id="KW-0723">Serine/threonine-protein kinase</keyword>
<keyword evidence="10" id="KW-1185">Reference proteome</keyword>
<proteinExistence type="predicted"/>
<keyword evidence="5" id="KW-0418">Kinase</keyword>
<keyword evidence="3" id="KW-0808">Transferase</keyword>
<dbReference type="PANTHER" id="PTHR43289">
    <property type="entry name" value="MITOGEN-ACTIVATED PROTEIN KINASE KINASE KINASE 20-RELATED"/>
    <property type="match status" value="1"/>
</dbReference>
<evidence type="ECO:0000259" key="8">
    <source>
        <dbReference type="PROSITE" id="PS50011"/>
    </source>
</evidence>
<accession>A0A8J4EA62</accession>
<dbReference type="PROSITE" id="PS50011">
    <property type="entry name" value="PROTEIN_KINASE_DOM"/>
    <property type="match status" value="1"/>
</dbReference>
<dbReference type="SMART" id="SM00220">
    <property type="entry name" value="S_TKc"/>
    <property type="match status" value="1"/>
</dbReference>
<feature type="domain" description="Protein kinase" evidence="8">
    <location>
        <begin position="18"/>
        <end position="295"/>
    </location>
</feature>
<protein>
    <recommendedName>
        <fullName evidence="1">non-specific serine/threonine protein kinase</fullName>
        <ecNumber evidence="1">2.7.11.1</ecNumber>
    </recommendedName>
</protein>
<comment type="caution">
    <text evidence="9">The sequence shown here is derived from an EMBL/GenBank/DDBJ whole genome shotgun (WGS) entry which is preliminary data.</text>
</comment>
<evidence type="ECO:0000256" key="6">
    <source>
        <dbReference type="ARBA" id="ARBA00022840"/>
    </source>
</evidence>